<dbReference type="GO" id="GO:0009228">
    <property type="term" value="P:thiamine biosynthetic process"/>
    <property type="evidence" value="ECO:0007669"/>
    <property type="project" value="UniProtKB-KW"/>
</dbReference>
<proteinExistence type="predicted"/>
<keyword evidence="2" id="KW-0784">Thiamine biosynthesis</keyword>
<gene>
    <name evidence="4" type="ORF">SGCZBJ_24175</name>
</gene>
<dbReference type="Gene3D" id="3.20.20.70">
    <property type="entry name" value="Aldolase class I"/>
    <property type="match status" value="1"/>
</dbReference>
<dbReference type="PANTHER" id="PTHR20857">
    <property type="entry name" value="THIAMINE-PHOSPHATE PYROPHOSPHORYLASE"/>
    <property type="match status" value="1"/>
</dbReference>
<reference evidence="4 5" key="1">
    <citation type="submission" date="2017-12" db="EMBL/GenBank/DDBJ databases">
        <title>The genome sequence of Caulobacter sp. 410.</title>
        <authorList>
            <person name="Gao J."/>
            <person name="Mao X."/>
            <person name="Sun J."/>
        </authorList>
    </citation>
    <scope>NUCLEOTIDE SEQUENCE [LARGE SCALE GENOMIC DNA]</scope>
    <source>
        <strain evidence="4 5">410</strain>
    </source>
</reference>
<dbReference type="Proteomes" id="UP000234479">
    <property type="component" value="Unassembled WGS sequence"/>
</dbReference>
<comment type="caution">
    <text evidence="4">The sequence shown here is derived from an EMBL/GenBank/DDBJ whole genome shotgun (WGS) entry which is preliminary data.</text>
</comment>
<dbReference type="CDD" id="cd00564">
    <property type="entry name" value="TMP_TenI"/>
    <property type="match status" value="1"/>
</dbReference>
<dbReference type="GO" id="GO:0005737">
    <property type="term" value="C:cytoplasm"/>
    <property type="evidence" value="ECO:0007669"/>
    <property type="project" value="TreeGrafter"/>
</dbReference>
<evidence type="ECO:0000313" key="5">
    <source>
        <dbReference type="Proteomes" id="UP000234479"/>
    </source>
</evidence>
<accession>A0A2N5CY71</accession>
<evidence type="ECO:0000313" key="4">
    <source>
        <dbReference type="EMBL" id="PLR18750.1"/>
    </source>
</evidence>
<dbReference type="InterPro" id="IPR036206">
    <property type="entry name" value="ThiamineP_synth_sf"/>
</dbReference>
<evidence type="ECO:0000259" key="3">
    <source>
        <dbReference type="Pfam" id="PF02581"/>
    </source>
</evidence>
<comment type="pathway">
    <text evidence="1">Cofactor biosynthesis; thiamine diphosphate biosynthesis.</text>
</comment>
<feature type="domain" description="Thiamine phosphate synthase/TenI" evidence="3">
    <location>
        <begin position="43"/>
        <end position="205"/>
    </location>
</feature>
<dbReference type="AlphaFoldDB" id="A0A2N5CY71"/>
<protein>
    <submittedName>
        <fullName evidence="4">Thiamine monophosphate synthase</fullName>
    </submittedName>
</protein>
<organism evidence="4 5">
    <name type="scientific">Caulobacter zeae</name>
    <dbReference type="NCBI Taxonomy" id="2055137"/>
    <lineage>
        <taxon>Bacteria</taxon>
        <taxon>Pseudomonadati</taxon>
        <taxon>Pseudomonadota</taxon>
        <taxon>Alphaproteobacteria</taxon>
        <taxon>Caulobacterales</taxon>
        <taxon>Caulobacteraceae</taxon>
        <taxon>Caulobacter</taxon>
    </lineage>
</organism>
<dbReference type="RefSeq" id="WP_101720466.1">
    <property type="nucleotide sequence ID" value="NZ_PJRS01000049.1"/>
</dbReference>
<evidence type="ECO:0000256" key="1">
    <source>
        <dbReference type="ARBA" id="ARBA00004948"/>
    </source>
</evidence>
<sequence length="208" mass="20923">MSDQETGSLEILSRTAARLRPWVWPGDPLPRLLFFTDPVRVPDPEAVAERLPAGAGIVYRPFDAPDAIERGLRLAAIARAGGLLLLAGADPALAQAIGAQGVHLPQRLADSAAYIRRGHPSWRITAAAHDAPAVRAAQQAGAEAVVVSPVLPSNSPSAGAPLGVAGLAAITASAALPVYALGGVNAKTAGALVGAGVYGLAGVEGFGA</sequence>
<dbReference type="GO" id="GO:0004789">
    <property type="term" value="F:thiamine-phosphate diphosphorylase activity"/>
    <property type="evidence" value="ECO:0007669"/>
    <property type="project" value="TreeGrafter"/>
</dbReference>
<dbReference type="InterPro" id="IPR013785">
    <property type="entry name" value="Aldolase_TIM"/>
</dbReference>
<dbReference type="Pfam" id="PF02581">
    <property type="entry name" value="TMP-TENI"/>
    <property type="match status" value="1"/>
</dbReference>
<dbReference type="SUPFAM" id="SSF51391">
    <property type="entry name" value="Thiamin phosphate synthase"/>
    <property type="match status" value="1"/>
</dbReference>
<dbReference type="PANTHER" id="PTHR20857:SF15">
    <property type="entry name" value="THIAMINE-PHOSPHATE SYNTHASE"/>
    <property type="match status" value="1"/>
</dbReference>
<dbReference type="EMBL" id="PJRS01000049">
    <property type="protein sequence ID" value="PLR18750.1"/>
    <property type="molecule type" value="Genomic_DNA"/>
</dbReference>
<dbReference type="InterPro" id="IPR022998">
    <property type="entry name" value="ThiamineP_synth_TenI"/>
</dbReference>
<evidence type="ECO:0000256" key="2">
    <source>
        <dbReference type="ARBA" id="ARBA00022977"/>
    </source>
</evidence>
<dbReference type="OrthoDB" id="7630333at2"/>
<name>A0A2N5CY71_9CAUL</name>
<keyword evidence="5" id="KW-1185">Reference proteome</keyword>